<accession>A0ABW2R7I5</accession>
<feature type="compositionally biased region" description="Basic and acidic residues" evidence="1">
    <location>
        <begin position="58"/>
        <end position="69"/>
    </location>
</feature>
<evidence type="ECO:0008006" key="5">
    <source>
        <dbReference type="Google" id="ProtNLM"/>
    </source>
</evidence>
<keyword evidence="2" id="KW-0732">Signal</keyword>
<feature type="region of interest" description="Disordered" evidence="1">
    <location>
        <begin position="40"/>
        <end position="69"/>
    </location>
</feature>
<proteinExistence type="predicted"/>
<protein>
    <recommendedName>
        <fullName evidence="5">DUF2946 family protein</fullName>
    </recommendedName>
</protein>
<feature type="signal peptide" evidence="2">
    <location>
        <begin position="1"/>
        <end position="19"/>
    </location>
</feature>
<feature type="chain" id="PRO_5045457659" description="DUF2946 family protein" evidence="2">
    <location>
        <begin position="20"/>
        <end position="125"/>
    </location>
</feature>
<evidence type="ECO:0000313" key="3">
    <source>
        <dbReference type="EMBL" id="MFC7434029.1"/>
    </source>
</evidence>
<name>A0ABW2R7I5_9BURK</name>
<reference evidence="4" key="1">
    <citation type="journal article" date="2019" name="Int. J. Syst. Evol. Microbiol.">
        <title>The Global Catalogue of Microorganisms (GCM) 10K type strain sequencing project: providing services to taxonomists for standard genome sequencing and annotation.</title>
        <authorList>
            <consortium name="The Broad Institute Genomics Platform"/>
            <consortium name="The Broad Institute Genome Sequencing Center for Infectious Disease"/>
            <person name="Wu L."/>
            <person name="Ma J."/>
        </authorList>
    </citation>
    <scope>NUCLEOTIDE SEQUENCE [LARGE SCALE GENOMIC DNA]</scope>
    <source>
        <strain evidence="4">CCUG 54518</strain>
    </source>
</reference>
<dbReference type="RefSeq" id="WP_382254852.1">
    <property type="nucleotide sequence ID" value="NZ_JBHTBX010000003.1"/>
</dbReference>
<organism evidence="3 4">
    <name type="scientific">Hydrogenophaga bisanensis</name>
    <dbReference type="NCBI Taxonomy" id="439611"/>
    <lineage>
        <taxon>Bacteria</taxon>
        <taxon>Pseudomonadati</taxon>
        <taxon>Pseudomonadota</taxon>
        <taxon>Betaproteobacteria</taxon>
        <taxon>Burkholderiales</taxon>
        <taxon>Comamonadaceae</taxon>
        <taxon>Hydrogenophaga</taxon>
    </lineage>
</organism>
<comment type="caution">
    <text evidence="3">The sequence shown here is derived from an EMBL/GenBank/DDBJ whole genome shotgun (WGS) entry which is preliminary data.</text>
</comment>
<sequence>MRRWLVILMLLLLPLRAWAGGVMLTSMLALDPAAGAVTTAVQPPTAAPPCHASVSSEPADHHAQGDAHEAVSHPSHLLCDICNVPALSTTVLQLHLPEQLRSPIPPRLMPFASAWPSRDSRPPIA</sequence>
<evidence type="ECO:0000313" key="4">
    <source>
        <dbReference type="Proteomes" id="UP001596495"/>
    </source>
</evidence>
<gene>
    <name evidence="3" type="ORF">ACFQNJ_05845</name>
</gene>
<dbReference type="EMBL" id="JBHTBX010000003">
    <property type="protein sequence ID" value="MFC7434029.1"/>
    <property type="molecule type" value="Genomic_DNA"/>
</dbReference>
<evidence type="ECO:0000256" key="2">
    <source>
        <dbReference type="SAM" id="SignalP"/>
    </source>
</evidence>
<evidence type="ECO:0000256" key="1">
    <source>
        <dbReference type="SAM" id="MobiDB-lite"/>
    </source>
</evidence>
<dbReference type="Proteomes" id="UP001596495">
    <property type="component" value="Unassembled WGS sequence"/>
</dbReference>
<keyword evidence="4" id="KW-1185">Reference proteome</keyword>